<name>A0A2N1PT97_9BACT</name>
<dbReference type="Pfam" id="PF01464">
    <property type="entry name" value="SLT"/>
    <property type="match status" value="1"/>
</dbReference>
<feature type="region of interest" description="Disordered" evidence="2">
    <location>
        <begin position="1"/>
        <end position="22"/>
    </location>
</feature>
<organism evidence="4 5">
    <name type="scientific">Candidatus Wallbacteria bacterium HGW-Wallbacteria-1</name>
    <dbReference type="NCBI Taxonomy" id="2013854"/>
    <lineage>
        <taxon>Bacteria</taxon>
        <taxon>Candidatus Walliibacteriota</taxon>
    </lineage>
</organism>
<dbReference type="GO" id="GO:0016020">
    <property type="term" value="C:membrane"/>
    <property type="evidence" value="ECO:0007669"/>
    <property type="project" value="InterPro"/>
</dbReference>
<dbReference type="GO" id="GO:0008933">
    <property type="term" value="F:peptidoglycan lytic transglycosylase activity"/>
    <property type="evidence" value="ECO:0007669"/>
    <property type="project" value="InterPro"/>
</dbReference>
<dbReference type="InterPro" id="IPR023346">
    <property type="entry name" value="Lysozyme-like_dom_sf"/>
</dbReference>
<evidence type="ECO:0000259" key="3">
    <source>
        <dbReference type="Pfam" id="PF01464"/>
    </source>
</evidence>
<feature type="domain" description="Transglycosylase SLT" evidence="3">
    <location>
        <begin position="61"/>
        <end position="159"/>
    </location>
</feature>
<comment type="similarity">
    <text evidence="1">Belongs to the transglycosylase Slt family.</text>
</comment>
<reference evidence="4 5" key="1">
    <citation type="journal article" date="2017" name="ISME J.">
        <title>Potential for microbial H2 and metal transformations associated with novel bacteria and archaea in deep terrestrial subsurface sediments.</title>
        <authorList>
            <person name="Hernsdorf A.W."/>
            <person name="Amano Y."/>
            <person name="Miyakawa K."/>
            <person name="Ise K."/>
            <person name="Suzuki Y."/>
            <person name="Anantharaman K."/>
            <person name="Probst A."/>
            <person name="Burstein D."/>
            <person name="Thomas B.C."/>
            <person name="Banfield J.F."/>
        </authorList>
    </citation>
    <scope>NUCLEOTIDE SEQUENCE [LARGE SCALE GENOMIC DNA]</scope>
    <source>
        <strain evidence="4">HGW-Wallbacteria-1</strain>
    </source>
</reference>
<proteinExistence type="inferred from homology"/>
<protein>
    <submittedName>
        <fullName evidence="4">Lytic transglycosylase domain-containing protein</fullName>
    </submittedName>
</protein>
<dbReference type="CDD" id="cd00254">
    <property type="entry name" value="LT-like"/>
    <property type="match status" value="1"/>
</dbReference>
<dbReference type="Gene3D" id="1.10.530.10">
    <property type="match status" value="1"/>
</dbReference>
<dbReference type="SUPFAM" id="SSF53955">
    <property type="entry name" value="Lysozyme-like"/>
    <property type="match status" value="1"/>
</dbReference>
<dbReference type="EMBL" id="PGXC01000003">
    <property type="protein sequence ID" value="PKK91561.1"/>
    <property type="molecule type" value="Genomic_DNA"/>
</dbReference>
<evidence type="ECO:0000313" key="4">
    <source>
        <dbReference type="EMBL" id="PKK91561.1"/>
    </source>
</evidence>
<dbReference type="AlphaFoldDB" id="A0A2N1PT97"/>
<dbReference type="GO" id="GO:0000270">
    <property type="term" value="P:peptidoglycan metabolic process"/>
    <property type="evidence" value="ECO:0007669"/>
    <property type="project" value="InterPro"/>
</dbReference>
<dbReference type="InterPro" id="IPR000189">
    <property type="entry name" value="Transglyc_AS"/>
</dbReference>
<dbReference type="PANTHER" id="PTHR37423">
    <property type="entry name" value="SOLUBLE LYTIC MUREIN TRANSGLYCOSYLASE-RELATED"/>
    <property type="match status" value="1"/>
</dbReference>
<evidence type="ECO:0000256" key="1">
    <source>
        <dbReference type="ARBA" id="ARBA00007734"/>
    </source>
</evidence>
<dbReference type="InterPro" id="IPR008258">
    <property type="entry name" value="Transglycosylase_SLT_dom_1"/>
</dbReference>
<evidence type="ECO:0000256" key="2">
    <source>
        <dbReference type="SAM" id="MobiDB-lite"/>
    </source>
</evidence>
<accession>A0A2N1PT97</accession>
<sequence length="182" mass="19523">MESTGLPEEEEDDSTVSSRLFQSPESGLAAQLLNESKSPMGLSAGWGTEPMSLEKISGIARRYAEASGLDPNLILSVIQTESSFKPGLVSSSGAMGLMQLMPGTAEMLGVKDAFDPEENIRGGTEYLSRMMDRFGSLELALAAYNAGPGNVDKYNGIPPFDETRRYIGKVIDAYKNIGTLSE</sequence>
<dbReference type="Proteomes" id="UP000233256">
    <property type="component" value="Unassembled WGS sequence"/>
</dbReference>
<gene>
    <name evidence="4" type="ORF">CVV64_06355</name>
</gene>
<dbReference type="PROSITE" id="PS00922">
    <property type="entry name" value="TRANSGLYCOSYLASE"/>
    <property type="match status" value="1"/>
</dbReference>
<comment type="caution">
    <text evidence="4">The sequence shown here is derived from an EMBL/GenBank/DDBJ whole genome shotgun (WGS) entry which is preliminary data.</text>
</comment>
<evidence type="ECO:0000313" key="5">
    <source>
        <dbReference type="Proteomes" id="UP000233256"/>
    </source>
</evidence>
<dbReference type="PANTHER" id="PTHR37423:SF2">
    <property type="entry name" value="MEMBRANE-BOUND LYTIC MUREIN TRANSGLYCOSYLASE C"/>
    <property type="match status" value="1"/>
</dbReference>